<organism evidence="1 2">
    <name type="scientific">Psilocybe cf. subviscida</name>
    <dbReference type="NCBI Taxonomy" id="2480587"/>
    <lineage>
        <taxon>Eukaryota</taxon>
        <taxon>Fungi</taxon>
        <taxon>Dikarya</taxon>
        <taxon>Basidiomycota</taxon>
        <taxon>Agaricomycotina</taxon>
        <taxon>Agaricomycetes</taxon>
        <taxon>Agaricomycetidae</taxon>
        <taxon>Agaricales</taxon>
        <taxon>Agaricineae</taxon>
        <taxon>Strophariaceae</taxon>
        <taxon>Psilocybe</taxon>
    </lineage>
</organism>
<dbReference type="Gene3D" id="3.80.10.10">
    <property type="entry name" value="Ribonuclease Inhibitor"/>
    <property type="match status" value="1"/>
</dbReference>
<evidence type="ECO:0000313" key="1">
    <source>
        <dbReference type="EMBL" id="KAF5311999.1"/>
    </source>
</evidence>
<sequence length="440" mass="48953">MLDASLAEADLELFSAITSHMSHIVVFNVWKAPSAFLHRFFQGLPAEMPALEEISINIHLLGEGGQENVPAFGHDNEQLLTLPDSVFRRAPNLRHLKLVKIAINWDLPRLSSLTTLVLFFSAPPTLSQLRSTLERMPNLEALTLQNSLPIPSSSEPPHQKPITLPNVKKLTVGGEPDRVECFFTHFSTPNVENVHSSFISQEGSYDLPFVLSTVKHPYSRPSPGPRSLMFFYHRLFIAQIAMAEAEHLTPALNLKIIAMENLSLPASSQEMDVLTTQLFDASNWSRLHDVSFARIFVSADVLARTFGSLPSIVKIYVGPESTLPLIEALQQGADVDPALDPTSVVFPGLREVSMHDVPFDSGYFSRPSDVDVDDLLDCLTSRHERGVGIHKLTLRKCHGLDEDSVELLEEVVAEVDWDHVVSEVDEEEEALREAIEEIFG</sequence>
<gene>
    <name evidence="1" type="ORF">D9619_002496</name>
</gene>
<protein>
    <recommendedName>
        <fullName evidence="3">F-box domain-containing protein</fullName>
    </recommendedName>
</protein>
<dbReference type="InterPro" id="IPR032675">
    <property type="entry name" value="LRR_dom_sf"/>
</dbReference>
<comment type="caution">
    <text evidence="1">The sequence shown here is derived from an EMBL/GenBank/DDBJ whole genome shotgun (WGS) entry which is preliminary data.</text>
</comment>
<evidence type="ECO:0008006" key="3">
    <source>
        <dbReference type="Google" id="ProtNLM"/>
    </source>
</evidence>
<dbReference type="EMBL" id="JAACJJ010000056">
    <property type="protein sequence ID" value="KAF5311999.1"/>
    <property type="molecule type" value="Genomic_DNA"/>
</dbReference>
<evidence type="ECO:0000313" key="2">
    <source>
        <dbReference type="Proteomes" id="UP000567179"/>
    </source>
</evidence>
<proteinExistence type="predicted"/>
<accession>A0A8H5ETP8</accession>
<reference evidence="1 2" key="1">
    <citation type="journal article" date="2020" name="ISME J.">
        <title>Uncovering the hidden diversity of litter-decomposition mechanisms in mushroom-forming fungi.</title>
        <authorList>
            <person name="Floudas D."/>
            <person name="Bentzer J."/>
            <person name="Ahren D."/>
            <person name="Johansson T."/>
            <person name="Persson P."/>
            <person name="Tunlid A."/>
        </authorList>
    </citation>
    <scope>NUCLEOTIDE SEQUENCE [LARGE SCALE GENOMIC DNA]</scope>
    <source>
        <strain evidence="1 2">CBS 101986</strain>
    </source>
</reference>
<name>A0A8H5ETP8_9AGAR</name>
<dbReference type="OrthoDB" id="3055325at2759"/>
<dbReference type="Proteomes" id="UP000567179">
    <property type="component" value="Unassembled WGS sequence"/>
</dbReference>
<dbReference type="AlphaFoldDB" id="A0A8H5ETP8"/>
<keyword evidence="2" id="KW-1185">Reference proteome</keyword>
<dbReference type="SUPFAM" id="SSF52047">
    <property type="entry name" value="RNI-like"/>
    <property type="match status" value="1"/>
</dbReference>